<reference evidence="3" key="4">
    <citation type="journal article" date="2008" name="Nucleic Acids Res.">
        <title>The rice annotation project database (RAP-DB): 2008 update.</title>
        <authorList>
            <consortium name="The rice annotation project (RAP)"/>
        </authorList>
    </citation>
    <scope>GENOME REANNOTATION</scope>
    <source>
        <strain evidence="3">cv. Nipponbare</strain>
    </source>
</reference>
<accession>Q8GRR0</accession>
<protein>
    <submittedName>
        <fullName evidence="1">Uncharacterized protein</fullName>
    </submittedName>
</protein>
<dbReference type="EMBL" id="AP004671">
    <property type="protein sequence ID" value="BAC16483.1"/>
    <property type="molecule type" value="Genomic_DNA"/>
</dbReference>
<evidence type="ECO:0000313" key="1">
    <source>
        <dbReference type="EMBL" id="BAC16483.1"/>
    </source>
</evidence>
<reference evidence="2" key="1">
    <citation type="submission" date="2001-06" db="EMBL/GenBank/DDBJ databases">
        <title>Oryza sativa nipponbare(GA3) genomic DNA, chromosome 7, BAC clone:OJ1003_C06.</title>
        <authorList>
            <person name="Sasaki T."/>
            <person name="Matsumoto T."/>
            <person name="Yamamoto K."/>
        </authorList>
    </citation>
    <scope>NUCLEOTIDE SEQUENCE</scope>
</reference>
<evidence type="ECO:0000313" key="2">
    <source>
        <dbReference type="EMBL" id="BAD30252.1"/>
    </source>
</evidence>
<proteinExistence type="predicted"/>
<organism evidence="1 3">
    <name type="scientific">Oryza sativa subsp. japonica</name>
    <name type="common">Rice</name>
    <dbReference type="NCBI Taxonomy" id="39947"/>
    <lineage>
        <taxon>Eukaryota</taxon>
        <taxon>Viridiplantae</taxon>
        <taxon>Streptophyta</taxon>
        <taxon>Embryophyta</taxon>
        <taxon>Tracheophyta</taxon>
        <taxon>Spermatophyta</taxon>
        <taxon>Magnoliopsida</taxon>
        <taxon>Liliopsida</taxon>
        <taxon>Poales</taxon>
        <taxon>Poaceae</taxon>
        <taxon>BOP clade</taxon>
        <taxon>Oryzoideae</taxon>
        <taxon>Oryzeae</taxon>
        <taxon>Oryzinae</taxon>
        <taxon>Oryza</taxon>
        <taxon>Oryza sativa</taxon>
    </lineage>
</organism>
<gene>
    <name evidence="1" type="primary">P0524G08.125</name>
    <name evidence="2" type="synonym">OJ1003_C06.109</name>
</gene>
<dbReference type="EMBL" id="AP003765">
    <property type="protein sequence ID" value="BAD30252.1"/>
    <property type="molecule type" value="Genomic_DNA"/>
</dbReference>
<dbReference type="AlphaFoldDB" id="Q8GRR0"/>
<name>Q8GRR0_ORYSJ</name>
<reference evidence="3" key="3">
    <citation type="journal article" date="2005" name="Nature">
        <title>The map-based sequence of the rice genome.</title>
        <authorList>
            <consortium name="International rice genome sequencing project (IRGSP)"/>
            <person name="Matsumoto T."/>
            <person name="Wu J."/>
            <person name="Kanamori H."/>
            <person name="Katayose Y."/>
            <person name="Fujisawa M."/>
            <person name="Namiki N."/>
            <person name="Mizuno H."/>
            <person name="Yamamoto K."/>
            <person name="Antonio B.A."/>
            <person name="Baba T."/>
            <person name="Sakata K."/>
            <person name="Nagamura Y."/>
            <person name="Aoki H."/>
            <person name="Arikawa K."/>
            <person name="Arita K."/>
            <person name="Bito T."/>
            <person name="Chiden Y."/>
            <person name="Fujitsuka N."/>
            <person name="Fukunaka R."/>
            <person name="Hamada M."/>
            <person name="Harada C."/>
            <person name="Hayashi A."/>
            <person name="Hijishita S."/>
            <person name="Honda M."/>
            <person name="Hosokawa S."/>
            <person name="Ichikawa Y."/>
            <person name="Idonuma A."/>
            <person name="Iijima M."/>
            <person name="Ikeda M."/>
            <person name="Ikeno M."/>
            <person name="Ito K."/>
            <person name="Ito S."/>
            <person name="Ito T."/>
            <person name="Ito Y."/>
            <person name="Ito Y."/>
            <person name="Iwabuchi A."/>
            <person name="Kamiya K."/>
            <person name="Karasawa W."/>
            <person name="Kurita K."/>
            <person name="Katagiri S."/>
            <person name="Kikuta A."/>
            <person name="Kobayashi H."/>
            <person name="Kobayashi N."/>
            <person name="Machita K."/>
            <person name="Maehara T."/>
            <person name="Masukawa M."/>
            <person name="Mizubayashi T."/>
            <person name="Mukai Y."/>
            <person name="Nagasaki H."/>
            <person name="Nagata Y."/>
            <person name="Naito S."/>
            <person name="Nakashima M."/>
            <person name="Nakama Y."/>
            <person name="Nakamichi Y."/>
            <person name="Nakamura M."/>
            <person name="Meguro A."/>
            <person name="Negishi M."/>
            <person name="Ohta I."/>
            <person name="Ohta T."/>
            <person name="Okamoto M."/>
            <person name="Ono N."/>
            <person name="Saji S."/>
            <person name="Sakaguchi M."/>
            <person name="Sakai K."/>
            <person name="Shibata M."/>
            <person name="Shimokawa T."/>
            <person name="Song J."/>
            <person name="Takazaki Y."/>
            <person name="Terasawa K."/>
            <person name="Tsugane M."/>
            <person name="Tsuji K."/>
            <person name="Ueda S."/>
            <person name="Waki K."/>
            <person name="Yamagata H."/>
            <person name="Yamamoto M."/>
            <person name="Yamamoto S."/>
            <person name="Yamane H."/>
            <person name="Yoshiki S."/>
            <person name="Yoshihara R."/>
            <person name="Yukawa K."/>
            <person name="Zhong H."/>
            <person name="Yano M."/>
            <person name="Yuan Q."/>
            <person name="Ouyang S."/>
            <person name="Liu J."/>
            <person name="Jones K.M."/>
            <person name="Gansberger K."/>
            <person name="Moffat K."/>
            <person name="Hill J."/>
            <person name="Bera J."/>
            <person name="Fadrosh D."/>
            <person name="Jin S."/>
            <person name="Johri S."/>
            <person name="Kim M."/>
            <person name="Overton L."/>
            <person name="Reardon M."/>
            <person name="Tsitrin T."/>
            <person name="Vuong H."/>
            <person name="Weaver B."/>
            <person name="Ciecko A."/>
            <person name="Tallon L."/>
            <person name="Jackson J."/>
            <person name="Pai G."/>
            <person name="Aken S.V."/>
            <person name="Utterback T."/>
            <person name="Reidmuller S."/>
            <person name="Feldblyum T."/>
            <person name="Hsiao J."/>
            <person name="Zismann V."/>
            <person name="Iobst S."/>
            <person name="de Vazeille A.R."/>
            <person name="Buell C.R."/>
            <person name="Ying K."/>
            <person name="Li Y."/>
            <person name="Lu T."/>
            <person name="Huang Y."/>
            <person name="Zhao Q."/>
            <person name="Feng Q."/>
            <person name="Zhang L."/>
            <person name="Zhu J."/>
            <person name="Weng Q."/>
            <person name="Mu J."/>
            <person name="Lu Y."/>
            <person name="Fan D."/>
            <person name="Liu Y."/>
            <person name="Guan J."/>
            <person name="Zhang Y."/>
            <person name="Yu S."/>
            <person name="Liu X."/>
            <person name="Zhang Y."/>
            <person name="Hong G."/>
            <person name="Han B."/>
            <person name="Choisne N."/>
            <person name="Demange N."/>
            <person name="Orjeda G."/>
            <person name="Samain S."/>
            <person name="Cattolico L."/>
            <person name="Pelletier E."/>
            <person name="Couloux A."/>
            <person name="Segurens B."/>
            <person name="Wincker P."/>
            <person name="D'Hont A."/>
            <person name="Scarpelli C."/>
            <person name="Weissenbach J."/>
            <person name="Salanoubat M."/>
            <person name="Quetier F."/>
            <person name="Yu Y."/>
            <person name="Kim H.R."/>
            <person name="Rambo T."/>
            <person name="Currie J."/>
            <person name="Collura K."/>
            <person name="Luo M."/>
            <person name="Yang T."/>
            <person name="Ammiraju J.S.S."/>
            <person name="Engler F."/>
            <person name="Soderlund C."/>
            <person name="Wing R.A."/>
            <person name="Palmer L.E."/>
            <person name="de la Bastide M."/>
            <person name="Spiegel L."/>
            <person name="Nascimento L."/>
            <person name="Zutavern T."/>
            <person name="O'Shaughnessy A."/>
            <person name="Dike S."/>
            <person name="Dedhia N."/>
            <person name="Preston R."/>
            <person name="Balija V."/>
            <person name="McCombie W.R."/>
            <person name="Chow T."/>
            <person name="Chen H."/>
            <person name="Chung M."/>
            <person name="Chen C."/>
            <person name="Shaw J."/>
            <person name="Wu H."/>
            <person name="Hsiao K."/>
            <person name="Chao Y."/>
            <person name="Chu M."/>
            <person name="Cheng C."/>
            <person name="Hour A."/>
            <person name="Lee P."/>
            <person name="Lin S."/>
            <person name="Lin Y."/>
            <person name="Liou J."/>
            <person name="Liu S."/>
            <person name="Hsing Y."/>
            <person name="Raghuvanshi S."/>
            <person name="Mohanty A."/>
            <person name="Bharti A.K."/>
            <person name="Gaur A."/>
            <person name="Gupta V."/>
            <person name="Kumar D."/>
            <person name="Ravi V."/>
            <person name="Vij S."/>
            <person name="Kapur A."/>
            <person name="Khurana P."/>
            <person name="Khurana P."/>
            <person name="Khurana J.P."/>
            <person name="Tyagi A.K."/>
            <person name="Gaikwad K."/>
            <person name="Singh A."/>
            <person name="Dalal V."/>
            <person name="Srivastava S."/>
            <person name="Dixit A."/>
            <person name="Pal A.K."/>
            <person name="Ghazi I.A."/>
            <person name="Yadav M."/>
            <person name="Pandit A."/>
            <person name="Bhargava A."/>
            <person name="Sureshbabu K."/>
            <person name="Batra K."/>
            <person name="Sharma T.R."/>
            <person name="Mohapatra T."/>
            <person name="Singh N.K."/>
            <person name="Messing J."/>
            <person name="Nelson A.B."/>
            <person name="Fuks G."/>
            <person name="Kavchok S."/>
            <person name="Keizer G."/>
            <person name="Linton E."/>
            <person name="Llaca V."/>
            <person name="Song R."/>
            <person name="Tanyolac B."/>
            <person name="Young S."/>
            <person name="Ho-Il K."/>
            <person name="Hahn J.H."/>
            <person name="Sangsakoo G."/>
            <person name="Vanavichit A."/>
            <person name="de Mattos Luiz.A.T."/>
            <person name="Zimmer P.D."/>
            <person name="Malone G."/>
            <person name="Dellagostin O."/>
            <person name="de Oliveira A.C."/>
            <person name="Bevan M."/>
            <person name="Bancroft I."/>
            <person name="Minx P."/>
            <person name="Cordum H."/>
            <person name="Wilson R."/>
            <person name="Cheng Z."/>
            <person name="Jin W."/>
            <person name="Jiang J."/>
            <person name="Leong S.A."/>
            <person name="Iwama H."/>
            <person name="Gojobori T."/>
            <person name="Itoh T."/>
            <person name="Niimura Y."/>
            <person name="Fujii Y."/>
            <person name="Habara T."/>
            <person name="Sakai H."/>
            <person name="Sato Y."/>
            <person name="Wilson G."/>
            <person name="Kumar K."/>
            <person name="McCouch S."/>
            <person name="Juretic N."/>
            <person name="Hoen D."/>
            <person name="Wright S."/>
            <person name="Bruskiewich R."/>
            <person name="Bureau T."/>
            <person name="Miyao A."/>
            <person name="Hirochika H."/>
            <person name="Nishikawa T."/>
            <person name="Kadowaki K."/>
            <person name="Sugiura M."/>
            <person name="Burr B."/>
            <person name="Sasaki T."/>
        </authorList>
    </citation>
    <scope>NUCLEOTIDE SEQUENCE [LARGE SCALE GENOMIC DNA]</scope>
    <source>
        <strain evidence="3">cv. Nipponbare</strain>
    </source>
</reference>
<dbReference type="Proteomes" id="UP000000763">
    <property type="component" value="Chromosome 7"/>
</dbReference>
<evidence type="ECO:0000313" key="3">
    <source>
        <dbReference type="Proteomes" id="UP000000763"/>
    </source>
</evidence>
<sequence>MITYASASPNSALWLPGTKADCSRRRIWWRRCERDPRTGGGPANRVDVACDSRSCWPIGKLCGGRKAAVFRAQSPLVVVVGRAEKAAHNAKRV</sequence>
<reference evidence="1" key="2">
    <citation type="submission" date="2002-01" db="EMBL/GenBank/DDBJ databases">
        <title>Oryza sativa nipponbare(GA3) genomic DNA, chromosome 7, PAC clone:P0524G08.</title>
        <authorList>
            <person name="Sasaki T."/>
            <person name="Matsumoto T."/>
            <person name="Yamamoto K."/>
        </authorList>
    </citation>
    <scope>NUCLEOTIDE SEQUENCE</scope>
</reference>